<feature type="domain" description="Superoxide dismutase copper/zinc binding" evidence="1">
    <location>
        <begin position="29"/>
        <end position="162"/>
    </location>
</feature>
<proteinExistence type="predicted"/>
<dbReference type="InterPro" id="IPR036423">
    <property type="entry name" value="SOD-like_Cu/Zn_dom_sf"/>
</dbReference>
<dbReference type="GO" id="GO:0005507">
    <property type="term" value="F:copper ion binding"/>
    <property type="evidence" value="ECO:0007669"/>
    <property type="project" value="InterPro"/>
</dbReference>
<dbReference type="InterPro" id="IPR024134">
    <property type="entry name" value="SOD_Cu/Zn_/chaperone"/>
</dbReference>
<dbReference type="EMBL" id="GL983903">
    <property type="protein sequence ID" value="EGR31229.1"/>
    <property type="molecule type" value="Genomic_DNA"/>
</dbReference>
<dbReference type="OrthoDB" id="427596at2759"/>
<dbReference type="Proteomes" id="UP000008983">
    <property type="component" value="Unassembled WGS sequence"/>
</dbReference>
<name>G0QU71_ICHMU</name>
<evidence type="ECO:0000313" key="3">
    <source>
        <dbReference type="Proteomes" id="UP000008983"/>
    </source>
</evidence>
<dbReference type="EC" id="1.15.1.1" evidence="2"/>
<dbReference type="OMA" id="CGTIWIK"/>
<keyword evidence="2" id="KW-0560">Oxidoreductase</keyword>
<dbReference type="GeneID" id="14907371"/>
<dbReference type="RefSeq" id="XP_004034715.1">
    <property type="nucleotide sequence ID" value="XM_004034667.1"/>
</dbReference>
<dbReference type="STRING" id="857967.G0QU71"/>
<keyword evidence="3" id="KW-1185">Reference proteome</keyword>
<reference evidence="2 3" key="1">
    <citation type="submission" date="2011-07" db="EMBL/GenBank/DDBJ databases">
        <authorList>
            <person name="Coyne R."/>
            <person name="Brami D."/>
            <person name="Johnson J."/>
            <person name="Hostetler J."/>
            <person name="Hannick L."/>
            <person name="Clark T."/>
            <person name="Cassidy-Hanley D."/>
            <person name="Inman J."/>
        </authorList>
    </citation>
    <scope>NUCLEOTIDE SEQUENCE [LARGE SCALE GENOMIC DNA]</scope>
    <source>
        <strain evidence="2 3">G5</strain>
    </source>
</reference>
<dbReference type="AlphaFoldDB" id="G0QU71"/>
<dbReference type="Pfam" id="PF00080">
    <property type="entry name" value="Sod_Cu"/>
    <property type="match status" value="1"/>
</dbReference>
<protein>
    <submittedName>
        <fullName evidence="2">Superoxide dismutase soluble, putative</fullName>
        <ecNumber evidence="2">1.15.1.1</ecNumber>
    </submittedName>
</protein>
<organism evidence="2 3">
    <name type="scientific">Ichthyophthirius multifiliis</name>
    <name type="common">White spot disease agent</name>
    <name type="synonym">Ich</name>
    <dbReference type="NCBI Taxonomy" id="5932"/>
    <lineage>
        <taxon>Eukaryota</taxon>
        <taxon>Sar</taxon>
        <taxon>Alveolata</taxon>
        <taxon>Ciliophora</taxon>
        <taxon>Intramacronucleata</taxon>
        <taxon>Oligohymenophorea</taxon>
        <taxon>Hymenostomatida</taxon>
        <taxon>Ophryoglenina</taxon>
        <taxon>Ichthyophthirius</taxon>
    </lineage>
</organism>
<dbReference type="CDD" id="cd00305">
    <property type="entry name" value="Cu-Zn_Superoxide_Dismutase"/>
    <property type="match status" value="1"/>
</dbReference>
<sequence length="174" mass="19250">MKHKEAKNDQVQTQRNAVCILYPQDEQEVQGIFSFTQEAAQQPVKIVGSLKNLQPNQAHGVSIHEYGDFYEIGNHYNPHNKQHGSPYYSEERHLGDLGNIKADQFGFGYYTLSNNQISLFGELSILGRSLAIHKNQDDMGQGESKISLVNGNSGSVVACGIIGIASKFINLQAK</sequence>
<dbReference type="GO" id="GO:0004784">
    <property type="term" value="F:superoxide dismutase activity"/>
    <property type="evidence" value="ECO:0007669"/>
    <property type="project" value="UniProtKB-EC"/>
</dbReference>
<dbReference type="eggNOG" id="KOG0441">
    <property type="taxonomic scope" value="Eukaryota"/>
</dbReference>
<dbReference type="PANTHER" id="PTHR10003">
    <property type="entry name" value="SUPEROXIDE DISMUTASE CU-ZN -RELATED"/>
    <property type="match status" value="1"/>
</dbReference>
<accession>G0QU71</accession>
<dbReference type="SUPFAM" id="SSF49329">
    <property type="entry name" value="Cu,Zn superoxide dismutase-like"/>
    <property type="match status" value="1"/>
</dbReference>
<evidence type="ECO:0000313" key="2">
    <source>
        <dbReference type="EMBL" id="EGR31229.1"/>
    </source>
</evidence>
<gene>
    <name evidence="2" type="ORF">IMG5_115320</name>
</gene>
<dbReference type="InParanoid" id="G0QU71"/>
<dbReference type="PRINTS" id="PR00068">
    <property type="entry name" value="CUZNDISMTASE"/>
</dbReference>
<evidence type="ECO:0000259" key="1">
    <source>
        <dbReference type="Pfam" id="PF00080"/>
    </source>
</evidence>
<dbReference type="Gene3D" id="2.60.40.200">
    <property type="entry name" value="Superoxide dismutase, copper/zinc binding domain"/>
    <property type="match status" value="1"/>
</dbReference>
<dbReference type="InterPro" id="IPR001424">
    <property type="entry name" value="SOD_Cu_Zn_dom"/>
</dbReference>